<evidence type="ECO:0000256" key="3">
    <source>
        <dbReference type="ARBA" id="ARBA00022723"/>
    </source>
</evidence>
<evidence type="ECO:0000256" key="1">
    <source>
        <dbReference type="ARBA" id="ARBA00001947"/>
    </source>
</evidence>
<sequence length="376" mass="39767">MRALRYYAPQDLRLDKDVAEPACAPHEVKVRPAYIGICGTDLHEYQHAQNLIPLPGKPHPLTGGTPPIIIGHEFSGLVVEVGSAVTKYGNGSVEGVGGGGGGGGLKVGDRVAVQPTLYCRECVPCKQGHTNCCTKNGFLGLSGRGGGLADFVCADADAVFKLPDSVPLEVGALVEPLTVAWHAISISGIKPGDNVLVLGTGPIGLAVIQCLPSFGVGKIIAAEMAGQRQTFAQRYGATHLIDPAKENVVERCLALCDGYGPEIAFDCAGVEQSLDAATRAVRAKGTVVNLAIWHGKVGFDPNSLVFHEKNYKGSLCFLPSDFGKVIEALDKGTIKPQDMITRKIALDRVVEDGFEALIHEKDKHVKIMIDMGLGEK</sequence>
<keyword evidence="9" id="KW-1185">Reference proteome</keyword>
<evidence type="ECO:0000313" key="9">
    <source>
        <dbReference type="Proteomes" id="UP000070501"/>
    </source>
</evidence>
<feature type="domain" description="Enoyl reductase (ER)" evidence="7">
    <location>
        <begin position="7"/>
        <end position="369"/>
    </location>
</feature>
<dbReference type="STRING" id="196109.A0A136J654"/>
<dbReference type="PANTHER" id="PTHR43161:SF23">
    <property type="entry name" value="(R,R)-BUTANEDIOL DEHYDROGENASE-RELATED"/>
    <property type="match status" value="1"/>
</dbReference>
<dbReference type="EMBL" id="KQ964248">
    <property type="protein sequence ID" value="KXJ92603.1"/>
    <property type="molecule type" value="Genomic_DNA"/>
</dbReference>
<dbReference type="Pfam" id="PF08240">
    <property type="entry name" value="ADH_N"/>
    <property type="match status" value="1"/>
</dbReference>
<name>A0A136J654_9PEZI</name>
<dbReference type="Proteomes" id="UP000070501">
    <property type="component" value="Unassembled WGS sequence"/>
</dbReference>
<comment type="similarity">
    <text evidence="2 6">Belongs to the zinc-containing alcohol dehydrogenase family.</text>
</comment>
<organism evidence="8 9">
    <name type="scientific">Microdochium bolleyi</name>
    <dbReference type="NCBI Taxonomy" id="196109"/>
    <lineage>
        <taxon>Eukaryota</taxon>
        <taxon>Fungi</taxon>
        <taxon>Dikarya</taxon>
        <taxon>Ascomycota</taxon>
        <taxon>Pezizomycotina</taxon>
        <taxon>Sordariomycetes</taxon>
        <taxon>Xylariomycetidae</taxon>
        <taxon>Xylariales</taxon>
        <taxon>Microdochiaceae</taxon>
        <taxon>Microdochium</taxon>
    </lineage>
</organism>
<dbReference type="InterPro" id="IPR013154">
    <property type="entry name" value="ADH-like_N"/>
</dbReference>
<dbReference type="GO" id="GO:0005737">
    <property type="term" value="C:cytoplasm"/>
    <property type="evidence" value="ECO:0007669"/>
    <property type="project" value="TreeGrafter"/>
</dbReference>
<evidence type="ECO:0000313" key="8">
    <source>
        <dbReference type="EMBL" id="KXJ92603.1"/>
    </source>
</evidence>
<evidence type="ECO:0000259" key="7">
    <source>
        <dbReference type="SMART" id="SM00829"/>
    </source>
</evidence>
<dbReference type="PROSITE" id="PS00059">
    <property type="entry name" value="ADH_ZINC"/>
    <property type="match status" value="1"/>
</dbReference>
<dbReference type="InterPro" id="IPR002328">
    <property type="entry name" value="ADH_Zn_CS"/>
</dbReference>
<protein>
    <submittedName>
        <fullName evidence="8">Chaperonin 10-like protein</fullName>
    </submittedName>
</protein>
<dbReference type="FunCoup" id="A0A136J654">
    <property type="interactions" value="147"/>
</dbReference>
<dbReference type="SUPFAM" id="SSF51735">
    <property type="entry name" value="NAD(P)-binding Rossmann-fold domains"/>
    <property type="match status" value="1"/>
</dbReference>
<keyword evidence="4 6" id="KW-0862">Zinc</keyword>
<evidence type="ECO:0000256" key="4">
    <source>
        <dbReference type="ARBA" id="ARBA00022833"/>
    </source>
</evidence>
<dbReference type="InParanoid" id="A0A136J654"/>
<reference evidence="9" key="1">
    <citation type="submission" date="2016-02" db="EMBL/GenBank/DDBJ databases">
        <title>Draft genome sequence of Microdochium bolleyi, a fungal endophyte of beachgrass.</title>
        <authorList>
            <consortium name="DOE Joint Genome Institute"/>
            <person name="David A.S."/>
            <person name="May G."/>
            <person name="Haridas S."/>
            <person name="Lim J."/>
            <person name="Wang M."/>
            <person name="Labutti K."/>
            <person name="Lipzen A."/>
            <person name="Barry K."/>
            <person name="Grigoriev I.V."/>
        </authorList>
    </citation>
    <scope>NUCLEOTIDE SEQUENCE [LARGE SCALE GENOMIC DNA]</scope>
    <source>
        <strain evidence="9">J235TASD1</strain>
    </source>
</reference>
<accession>A0A136J654</accession>
<keyword evidence="5" id="KW-0560">Oxidoreductase</keyword>
<proteinExistence type="inferred from homology"/>
<dbReference type="SUPFAM" id="SSF50129">
    <property type="entry name" value="GroES-like"/>
    <property type="match status" value="1"/>
</dbReference>
<dbReference type="InterPro" id="IPR036291">
    <property type="entry name" value="NAD(P)-bd_dom_sf"/>
</dbReference>
<comment type="cofactor">
    <cofactor evidence="1 6">
        <name>Zn(2+)</name>
        <dbReference type="ChEBI" id="CHEBI:29105"/>
    </cofactor>
</comment>
<dbReference type="GO" id="GO:0034079">
    <property type="term" value="P:butanediol biosynthetic process"/>
    <property type="evidence" value="ECO:0007669"/>
    <property type="project" value="TreeGrafter"/>
</dbReference>
<dbReference type="GO" id="GO:0008270">
    <property type="term" value="F:zinc ion binding"/>
    <property type="evidence" value="ECO:0007669"/>
    <property type="project" value="InterPro"/>
</dbReference>
<dbReference type="GO" id="GO:0000721">
    <property type="term" value="F:(R,R)-butanediol dehydrogenase activity"/>
    <property type="evidence" value="ECO:0007669"/>
    <property type="project" value="TreeGrafter"/>
</dbReference>
<dbReference type="Gene3D" id="3.40.50.720">
    <property type="entry name" value="NAD(P)-binding Rossmann-like Domain"/>
    <property type="match status" value="1"/>
</dbReference>
<keyword evidence="3 6" id="KW-0479">Metal-binding</keyword>
<dbReference type="CDD" id="cd08233">
    <property type="entry name" value="butanediol_DH_like"/>
    <property type="match status" value="1"/>
</dbReference>
<dbReference type="SMART" id="SM00829">
    <property type="entry name" value="PKS_ER"/>
    <property type="match status" value="1"/>
</dbReference>
<dbReference type="AlphaFoldDB" id="A0A136J654"/>
<dbReference type="OrthoDB" id="3941538at2759"/>
<dbReference type="Gene3D" id="3.90.180.10">
    <property type="entry name" value="Medium-chain alcohol dehydrogenases, catalytic domain"/>
    <property type="match status" value="1"/>
</dbReference>
<evidence type="ECO:0000256" key="6">
    <source>
        <dbReference type="RuleBase" id="RU361277"/>
    </source>
</evidence>
<gene>
    <name evidence="8" type="ORF">Micbo1qcDRAFT_222382</name>
</gene>
<dbReference type="InterPro" id="IPR020843">
    <property type="entry name" value="ER"/>
</dbReference>
<evidence type="ECO:0000256" key="5">
    <source>
        <dbReference type="ARBA" id="ARBA00023002"/>
    </source>
</evidence>
<dbReference type="InterPro" id="IPR011032">
    <property type="entry name" value="GroES-like_sf"/>
</dbReference>
<dbReference type="PANTHER" id="PTHR43161">
    <property type="entry name" value="SORBITOL DEHYDROGENASE"/>
    <property type="match status" value="1"/>
</dbReference>
<dbReference type="InterPro" id="IPR013149">
    <property type="entry name" value="ADH-like_C"/>
</dbReference>
<dbReference type="Pfam" id="PF00107">
    <property type="entry name" value="ADH_zinc_N"/>
    <property type="match status" value="1"/>
</dbReference>
<evidence type="ECO:0000256" key="2">
    <source>
        <dbReference type="ARBA" id="ARBA00008072"/>
    </source>
</evidence>